<dbReference type="STRING" id="135651.G0NPD3"/>
<dbReference type="SMART" id="SM00034">
    <property type="entry name" value="CLECT"/>
    <property type="match status" value="1"/>
</dbReference>
<evidence type="ECO:0000313" key="2">
    <source>
        <dbReference type="EMBL" id="EGT35236.1"/>
    </source>
</evidence>
<evidence type="ECO:0000313" key="3">
    <source>
        <dbReference type="Proteomes" id="UP000008068"/>
    </source>
</evidence>
<dbReference type="PANTHER" id="PTHR47629">
    <property type="entry name" value="C-TYPE LECTIN-RELATED"/>
    <property type="match status" value="1"/>
</dbReference>
<dbReference type="OrthoDB" id="5841182at2759"/>
<evidence type="ECO:0000259" key="1">
    <source>
        <dbReference type="SMART" id="SM00034"/>
    </source>
</evidence>
<feature type="domain" description="C-type lectin" evidence="1">
    <location>
        <begin position="90"/>
        <end position="226"/>
    </location>
</feature>
<dbReference type="EMBL" id="GL379920">
    <property type="protein sequence ID" value="EGT35236.1"/>
    <property type="molecule type" value="Genomic_DNA"/>
</dbReference>
<reference evidence="3" key="1">
    <citation type="submission" date="2011-07" db="EMBL/GenBank/DDBJ databases">
        <authorList>
            <consortium name="Caenorhabditis brenneri Sequencing and Analysis Consortium"/>
            <person name="Wilson R.K."/>
        </authorList>
    </citation>
    <scope>NUCLEOTIDE SEQUENCE [LARGE SCALE GENOMIC DNA]</scope>
    <source>
        <strain evidence="3">PB2801</strain>
    </source>
</reference>
<name>G0NPD3_CAEBE</name>
<dbReference type="InterPro" id="IPR001304">
    <property type="entry name" value="C-type_lectin-like"/>
</dbReference>
<dbReference type="InterPro" id="IPR016187">
    <property type="entry name" value="CTDL_fold"/>
</dbReference>
<dbReference type="InterPro" id="IPR006583">
    <property type="entry name" value="PAN-3_domain"/>
</dbReference>
<keyword evidence="3" id="KW-1185">Reference proteome</keyword>
<dbReference type="AlphaFoldDB" id="G0NPD3"/>
<dbReference type="SUPFAM" id="SSF56436">
    <property type="entry name" value="C-type lectin-like"/>
    <property type="match status" value="1"/>
</dbReference>
<sequence length="230" mass="25579">MACFHEETCIMAFEAETTCQLFYYTSKPTYLIVLDSSAGGIEGTGVVAIKANVPSCTATFNFSFIFIRSEIENEYYFWYKTFSGWSFQSCRYGWQRFDRNRGASIVCMKAVKSETLETAKEQCESLNSTLIGVASTQESDWMKSTVLQNTNDEAAMFWISGVRNVSNNEGSELVWTDGITTDNTTIALLSDITGESENCLAIQATETSSIIKVDCYSSVPTGAFCGYKFI</sequence>
<dbReference type="InParanoid" id="G0NPD3"/>
<dbReference type="Proteomes" id="UP000008068">
    <property type="component" value="Unassembled WGS sequence"/>
</dbReference>
<dbReference type="PANTHER" id="PTHR47629:SF5">
    <property type="entry name" value="C-TYPE LECTIN-RELATED"/>
    <property type="match status" value="1"/>
</dbReference>
<gene>
    <name evidence="2" type="ORF">CAEBREN_15937</name>
</gene>
<dbReference type="HOGENOM" id="CLU_078891_0_0_1"/>
<dbReference type="CDD" id="cd00037">
    <property type="entry name" value="CLECT"/>
    <property type="match status" value="1"/>
</dbReference>
<dbReference type="InterPro" id="IPR016186">
    <property type="entry name" value="C-type_lectin-like/link_sf"/>
</dbReference>
<dbReference type="eggNOG" id="KOG4297">
    <property type="taxonomic scope" value="Eukaryota"/>
</dbReference>
<organism evidence="3">
    <name type="scientific">Caenorhabditis brenneri</name>
    <name type="common">Nematode worm</name>
    <dbReference type="NCBI Taxonomy" id="135651"/>
    <lineage>
        <taxon>Eukaryota</taxon>
        <taxon>Metazoa</taxon>
        <taxon>Ecdysozoa</taxon>
        <taxon>Nematoda</taxon>
        <taxon>Chromadorea</taxon>
        <taxon>Rhabditida</taxon>
        <taxon>Rhabditina</taxon>
        <taxon>Rhabditomorpha</taxon>
        <taxon>Rhabditoidea</taxon>
        <taxon>Rhabditidae</taxon>
        <taxon>Peloderinae</taxon>
        <taxon>Caenorhabditis</taxon>
    </lineage>
</organism>
<protein>
    <recommendedName>
        <fullName evidence="1">C-type lectin domain-containing protein</fullName>
    </recommendedName>
</protein>
<dbReference type="Pfam" id="PF00059">
    <property type="entry name" value="Lectin_C"/>
    <property type="match status" value="1"/>
</dbReference>
<accession>G0NPD3</accession>
<proteinExistence type="predicted"/>
<dbReference type="Gene3D" id="3.10.100.10">
    <property type="entry name" value="Mannose-Binding Protein A, subunit A"/>
    <property type="match status" value="1"/>
</dbReference>
<dbReference type="Pfam" id="PF08277">
    <property type="entry name" value="PAN_3"/>
    <property type="match status" value="1"/>
</dbReference>